<evidence type="ECO:0000256" key="4">
    <source>
        <dbReference type="ARBA" id="ARBA00022729"/>
    </source>
</evidence>
<keyword evidence="4" id="KW-0732">Signal</keyword>
<dbReference type="InterPro" id="IPR046959">
    <property type="entry name" value="PRK1-6/SRF4-like"/>
</dbReference>
<proteinExistence type="predicted"/>
<evidence type="ECO:0000259" key="9">
    <source>
        <dbReference type="Pfam" id="PF08263"/>
    </source>
</evidence>
<evidence type="ECO:0000256" key="7">
    <source>
        <dbReference type="ARBA" id="ARBA00023136"/>
    </source>
</evidence>
<accession>A0A833VK92</accession>
<evidence type="ECO:0000256" key="6">
    <source>
        <dbReference type="ARBA" id="ARBA00022989"/>
    </source>
</evidence>
<sequence>MRVGKVVKADRKLLLLSFLLFYHVYFSSYVNQEGLSLLEAKRGLVDTANSLADWKEGDPTPCNWTGVSCIGPTVTSLDLMNLSLLGPFPSSLCNLPKLTFLSLSLNYINSSLNGSSLQLCQSLTHLDLSQNFLVGPLPDALDELPSLVHLDLSGNDFSGLIPLSFGKFPKIERLSLVGNLLNGTVPAFLGDLPTLQQLNLSYNPFAPGPVPSSIQPLFFESAMASRLQLEWPDTSFSLSFD</sequence>
<dbReference type="InterPro" id="IPR032675">
    <property type="entry name" value="LRR_dom_sf"/>
</dbReference>
<evidence type="ECO:0000313" key="10">
    <source>
        <dbReference type="EMBL" id="KAF3326684.1"/>
    </source>
</evidence>
<gene>
    <name evidence="10" type="ORF">FCM35_KLT08314</name>
</gene>
<keyword evidence="10" id="KW-0675">Receptor</keyword>
<feature type="domain" description="Leucine-rich repeat-containing N-terminal plant-type" evidence="9">
    <location>
        <begin position="31"/>
        <end position="69"/>
    </location>
</feature>
<evidence type="ECO:0000256" key="3">
    <source>
        <dbReference type="ARBA" id="ARBA00022692"/>
    </source>
</evidence>
<dbReference type="Pfam" id="PF00560">
    <property type="entry name" value="LRR_1"/>
    <property type="match status" value="1"/>
</dbReference>
<reference evidence="10" key="1">
    <citation type="submission" date="2020-01" db="EMBL/GenBank/DDBJ databases">
        <title>Genome sequence of Kobresia littledalei, the first chromosome-level genome in the family Cyperaceae.</title>
        <authorList>
            <person name="Qu G."/>
        </authorList>
    </citation>
    <scope>NUCLEOTIDE SEQUENCE</scope>
    <source>
        <strain evidence="10">C.B.Clarke</strain>
        <tissue evidence="10">Leaf</tissue>
    </source>
</reference>
<keyword evidence="5" id="KW-0677">Repeat</keyword>
<dbReference type="SUPFAM" id="SSF52058">
    <property type="entry name" value="L domain-like"/>
    <property type="match status" value="1"/>
</dbReference>
<dbReference type="OrthoDB" id="1939111at2759"/>
<evidence type="ECO:0000256" key="2">
    <source>
        <dbReference type="ARBA" id="ARBA00022614"/>
    </source>
</evidence>
<dbReference type="Pfam" id="PF13855">
    <property type="entry name" value="LRR_8"/>
    <property type="match status" value="1"/>
</dbReference>
<keyword evidence="7" id="KW-0472">Membrane</keyword>
<dbReference type="GO" id="GO:0016020">
    <property type="term" value="C:membrane"/>
    <property type="evidence" value="ECO:0007669"/>
    <property type="project" value="UniProtKB-SubCell"/>
</dbReference>
<organism evidence="10 11">
    <name type="scientific">Carex littledalei</name>
    <dbReference type="NCBI Taxonomy" id="544730"/>
    <lineage>
        <taxon>Eukaryota</taxon>
        <taxon>Viridiplantae</taxon>
        <taxon>Streptophyta</taxon>
        <taxon>Embryophyta</taxon>
        <taxon>Tracheophyta</taxon>
        <taxon>Spermatophyta</taxon>
        <taxon>Magnoliopsida</taxon>
        <taxon>Liliopsida</taxon>
        <taxon>Poales</taxon>
        <taxon>Cyperaceae</taxon>
        <taxon>Cyperoideae</taxon>
        <taxon>Cariceae</taxon>
        <taxon>Carex</taxon>
        <taxon>Carex subgen. Euthyceras</taxon>
    </lineage>
</organism>
<keyword evidence="11" id="KW-1185">Reference proteome</keyword>
<keyword evidence="2" id="KW-0433">Leucine-rich repeat</keyword>
<dbReference type="EMBL" id="SWLB01000018">
    <property type="protein sequence ID" value="KAF3326684.1"/>
    <property type="molecule type" value="Genomic_DNA"/>
</dbReference>
<dbReference type="Gene3D" id="3.80.10.10">
    <property type="entry name" value="Ribonuclease Inhibitor"/>
    <property type="match status" value="2"/>
</dbReference>
<dbReference type="PANTHER" id="PTHR48007">
    <property type="entry name" value="LEUCINE-RICH REPEAT RECEPTOR-LIKE PROTEIN KINASE PXC1"/>
    <property type="match status" value="1"/>
</dbReference>
<protein>
    <submittedName>
        <fullName evidence="10">Receptor-like protein kinase HSL1</fullName>
    </submittedName>
</protein>
<evidence type="ECO:0000256" key="5">
    <source>
        <dbReference type="ARBA" id="ARBA00022737"/>
    </source>
</evidence>
<dbReference type="InterPro" id="IPR013210">
    <property type="entry name" value="LRR_N_plant-typ"/>
</dbReference>
<evidence type="ECO:0000313" key="11">
    <source>
        <dbReference type="Proteomes" id="UP000623129"/>
    </source>
</evidence>
<dbReference type="Proteomes" id="UP000623129">
    <property type="component" value="Unassembled WGS sequence"/>
</dbReference>
<dbReference type="GO" id="GO:0016301">
    <property type="term" value="F:kinase activity"/>
    <property type="evidence" value="ECO:0007669"/>
    <property type="project" value="UniProtKB-KW"/>
</dbReference>
<name>A0A833VK92_9POAL</name>
<evidence type="ECO:0000256" key="8">
    <source>
        <dbReference type="ARBA" id="ARBA00023180"/>
    </source>
</evidence>
<dbReference type="AlphaFoldDB" id="A0A833VK92"/>
<keyword evidence="6" id="KW-1133">Transmembrane helix</keyword>
<dbReference type="InterPro" id="IPR001611">
    <property type="entry name" value="Leu-rich_rpt"/>
</dbReference>
<dbReference type="Pfam" id="PF08263">
    <property type="entry name" value="LRRNT_2"/>
    <property type="match status" value="1"/>
</dbReference>
<dbReference type="FunFam" id="3.80.10.10:FF:000077">
    <property type="entry name" value="LRR receptor-like serine/threonine-protein kinase ERL1"/>
    <property type="match status" value="1"/>
</dbReference>
<keyword evidence="3" id="KW-0812">Transmembrane</keyword>
<evidence type="ECO:0000256" key="1">
    <source>
        <dbReference type="ARBA" id="ARBA00004479"/>
    </source>
</evidence>
<keyword evidence="8" id="KW-0325">Glycoprotein</keyword>
<comment type="subcellular location">
    <subcellularLocation>
        <location evidence="1">Membrane</location>
        <topology evidence="1">Single-pass type I membrane protein</topology>
    </subcellularLocation>
</comment>
<keyword evidence="10" id="KW-0418">Kinase</keyword>
<comment type="caution">
    <text evidence="10">The sequence shown here is derived from an EMBL/GenBank/DDBJ whole genome shotgun (WGS) entry which is preliminary data.</text>
</comment>
<dbReference type="PANTHER" id="PTHR48007:SF76">
    <property type="entry name" value="OS03G0145102 PROTEIN"/>
    <property type="match status" value="1"/>
</dbReference>
<keyword evidence="10" id="KW-0808">Transferase</keyword>